<keyword evidence="2" id="KW-0472">Membrane</keyword>
<comment type="caution">
    <text evidence="3">The sequence shown here is derived from an EMBL/GenBank/DDBJ whole genome shotgun (WGS) entry which is preliminary data.</text>
</comment>
<feature type="compositionally biased region" description="Basic and acidic residues" evidence="1">
    <location>
        <begin position="1"/>
        <end position="18"/>
    </location>
</feature>
<evidence type="ECO:0008006" key="5">
    <source>
        <dbReference type="Google" id="ProtNLM"/>
    </source>
</evidence>
<feature type="compositionally biased region" description="Low complexity" evidence="1">
    <location>
        <begin position="311"/>
        <end position="334"/>
    </location>
</feature>
<reference evidence="3" key="2">
    <citation type="submission" date="2020-09" db="EMBL/GenBank/DDBJ databases">
        <authorList>
            <person name="Sun Q."/>
            <person name="Ohkuma M."/>
        </authorList>
    </citation>
    <scope>NUCLEOTIDE SEQUENCE</scope>
    <source>
        <strain evidence="3">JCM 4125</strain>
    </source>
</reference>
<feature type="compositionally biased region" description="Polar residues" evidence="1">
    <location>
        <begin position="26"/>
        <end position="41"/>
    </location>
</feature>
<dbReference type="RefSeq" id="WP_229870223.1">
    <property type="nucleotide sequence ID" value="NZ_BMSA01000006.1"/>
</dbReference>
<keyword evidence="2" id="KW-0812">Transmembrane</keyword>
<organism evidence="3 4">
    <name type="scientific">Streptomyces phaeofaciens</name>
    <dbReference type="NCBI Taxonomy" id="68254"/>
    <lineage>
        <taxon>Bacteria</taxon>
        <taxon>Bacillati</taxon>
        <taxon>Actinomycetota</taxon>
        <taxon>Actinomycetes</taxon>
        <taxon>Kitasatosporales</taxon>
        <taxon>Streptomycetaceae</taxon>
        <taxon>Streptomyces</taxon>
    </lineage>
</organism>
<gene>
    <name evidence="3" type="ORF">GCM10010226_27310</name>
</gene>
<accession>A0A918HA06</accession>
<evidence type="ECO:0000313" key="3">
    <source>
        <dbReference type="EMBL" id="GGT48653.1"/>
    </source>
</evidence>
<feature type="transmembrane region" description="Helical" evidence="2">
    <location>
        <begin position="94"/>
        <end position="113"/>
    </location>
</feature>
<protein>
    <recommendedName>
        <fullName evidence="5">DUF4232 domain-containing protein</fullName>
    </recommendedName>
</protein>
<reference evidence="3" key="1">
    <citation type="journal article" date="2014" name="Int. J. Syst. Evol. Microbiol.">
        <title>Complete genome sequence of Corynebacterium casei LMG S-19264T (=DSM 44701T), isolated from a smear-ripened cheese.</title>
        <authorList>
            <consortium name="US DOE Joint Genome Institute (JGI-PGF)"/>
            <person name="Walter F."/>
            <person name="Albersmeier A."/>
            <person name="Kalinowski J."/>
            <person name="Ruckert C."/>
        </authorList>
    </citation>
    <scope>NUCLEOTIDE SEQUENCE</scope>
    <source>
        <strain evidence="3">JCM 4125</strain>
    </source>
</reference>
<feature type="compositionally biased region" description="Low complexity" evidence="1">
    <location>
        <begin position="128"/>
        <end position="141"/>
    </location>
</feature>
<evidence type="ECO:0000313" key="4">
    <source>
        <dbReference type="Proteomes" id="UP000646776"/>
    </source>
</evidence>
<proteinExistence type="predicted"/>
<feature type="compositionally biased region" description="Low complexity" evidence="1">
    <location>
        <begin position="170"/>
        <end position="193"/>
    </location>
</feature>
<dbReference type="Proteomes" id="UP000646776">
    <property type="component" value="Unassembled WGS sequence"/>
</dbReference>
<keyword evidence="4" id="KW-1185">Reference proteome</keyword>
<evidence type="ECO:0000256" key="1">
    <source>
        <dbReference type="SAM" id="MobiDB-lite"/>
    </source>
</evidence>
<sequence>MSDEPEGRDSHERHEPYAWHEPMPSPTQEPKQSHAGNSTVNHPLDDQGLEGLDSDELALRRMLHQAVQEMEPSDGTLDHLRHAVPARRARKRQAVVGMAAAALFVGTAVPALLHVSNAGGSDANPSIAGQASQAQGGASQGKDPDGGSSGKVGDSSGKAGEQDKDGATETGQSKGTDSTGTSSGTDHTSTSAASAPVCTASQLGSASGTVAVPDAAGIVYGTFRVANVSGTGCTVGGAVSVTSGAQGAADPTKITVVEHVSGDAAAGLPDPSLYVTQHLLAPGSAYDVKFAWVPSETCPTTGGSTGGSTGGASSPSPSPSEPVSTTGDTSSGTSAQLLTEDGTADGSVVVTYTAEDGATAVSATVSDACAGTVYRTGVLASS</sequence>
<feature type="region of interest" description="Disordered" evidence="1">
    <location>
        <begin position="1"/>
        <end position="55"/>
    </location>
</feature>
<name>A0A918HA06_9ACTN</name>
<feature type="region of interest" description="Disordered" evidence="1">
    <location>
        <begin position="299"/>
        <end position="345"/>
    </location>
</feature>
<feature type="region of interest" description="Disordered" evidence="1">
    <location>
        <begin position="123"/>
        <end position="193"/>
    </location>
</feature>
<keyword evidence="2" id="KW-1133">Transmembrane helix</keyword>
<dbReference type="EMBL" id="BMSA01000006">
    <property type="protein sequence ID" value="GGT48653.1"/>
    <property type="molecule type" value="Genomic_DNA"/>
</dbReference>
<dbReference type="AlphaFoldDB" id="A0A918HA06"/>
<evidence type="ECO:0000256" key="2">
    <source>
        <dbReference type="SAM" id="Phobius"/>
    </source>
</evidence>